<name>A0ACB6V9T4_9ASCO</name>
<comment type="caution">
    <text evidence="1">The sequence shown here is derived from an EMBL/GenBank/DDBJ whole genome shotgun (WGS) entry which is preliminary data.</text>
</comment>
<evidence type="ECO:0000313" key="1">
    <source>
        <dbReference type="EMBL" id="KAF5102242.1"/>
    </source>
</evidence>
<organism evidence="1 2">
    <name type="scientific">Geotrichum galactomycetum</name>
    <dbReference type="NCBI Taxonomy" id="27317"/>
    <lineage>
        <taxon>Eukaryota</taxon>
        <taxon>Fungi</taxon>
        <taxon>Dikarya</taxon>
        <taxon>Ascomycota</taxon>
        <taxon>Saccharomycotina</taxon>
        <taxon>Dipodascomycetes</taxon>
        <taxon>Dipodascales</taxon>
        <taxon>Dipodascaceae</taxon>
        <taxon>Geotrichum</taxon>
    </lineage>
</organism>
<keyword evidence="2" id="KW-1185">Reference proteome</keyword>
<evidence type="ECO:0000313" key="2">
    <source>
        <dbReference type="Proteomes" id="UP000744676"/>
    </source>
</evidence>
<reference evidence="1 2" key="1">
    <citation type="journal article" date="2020" name="Front. Microbiol.">
        <title>Phenotypic and Genetic Characterization of the Cheese Ripening Yeast Geotrichum candidum.</title>
        <authorList>
            <person name="Perkins V."/>
            <person name="Vignola S."/>
            <person name="Lessard M.H."/>
            <person name="Plante P.L."/>
            <person name="Corbeil J."/>
            <person name="Dugat-Bony E."/>
            <person name="Frenette M."/>
            <person name="Labrie S."/>
        </authorList>
    </citation>
    <scope>NUCLEOTIDE SEQUENCE [LARGE SCALE GENOMIC DNA]</scope>
    <source>
        <strain evidence="1 2">LMA-1147</strain>
    </source>
</reference>
<proteinExistence type="predicted"/>
<dbReference type="Proteomes" id="UP000744676">
    <property type="component" value="Unassembled WGS sequence"/>
</dbReference>
<gene>
    <name evidence="1" type="ORF">D0Z00_000425</name>
</gene>
<dbReference type="EMBL" id="QVQA01000006">
    <property type="protein sequence ID" value="KAF5102242.1"/>
    <property type="molecule type" value="Genomic_DNA"/>
</dbReference>
<accession>A0ACB6V9T4</accession>
<sequence length="500" mass="54611">MDQKISTNTLLVTTAVAASLISIGATLGVQTLLQREKRKQLEEEVEEQTRGNRSATSSPPAEVELNEFGIPIVKADAAKKPLFDTASSAGGNAGGYDEELIAEQLARNRAFLGEAGLAKVRNTFVVIVGAGGVGSWAATMLVRSGVRKIKIIDFDQVTLSSLNRHATATLEDVGTPKVVAMKKFLEKVAPWCEIEPVVALWDQRKPGFDSLLLDSDGSKPDWVIDAIDNIDTKVDLLAYCYKELKVQVISAMGAGCKSDPTRVNISDISLSLEDPLARATRRKLKQKGVVTGIPVVFSTEKPSPEKANLLPISDEVVKESVEDIDQLAVLEDFRVRILPVLGPLPAIFGLTIATHILTMTGGYPGVTDTTQGGYSLAGKRRNKLYDYALQSLAGQFARLRWQKQTVPVDLNDVGYLVEEIFRGKSAISGDSNRLCLTLWTKPEGEVAVMDNLVVLTKAEQKIHEDRILLGGESHEAVYSAETIEVVNKRLAEQRYYSQYR</sequence>
<protein>
    <submittedName>
        <fullName evidence="1">Uncharacterized protein</fullName>
    </submittedName>
</protein>